<evidence type="ECO:0000256" key="2">
    <source>
        <dbReference type="ARBA" id="ARBA00011643"/>
    </source>
</evidence>
<dbReference type="Gene3D" id="3.40.50.720">
    <property type="entry name" value="NAD(P)-binding Rossmann-like Domain"/>
    <property type="match status" value="1"/>
</dbReference>
<evidence type="ECO:0000256" key="1">
    <source>
        <dbReference type="ARBA" id="ARBA00006382"/>
    </source>
</evidence>
<dbReference type="InterPro" id="IPR006097">
    <property type="entry name" value="Glu/Leu/Phe/Val/Trp_DH_dimer"/>
</dbReference>
<accession>S0FCE5</accession>
<comment type="similarity">
    <text evidence="1 5 9">Belongs to the Glu/Leu/Phe/Val dehydrogenases family.</text>
</comment>
<dbReference type="GO" id="GO:0005829">
    <property type="term" value="C:cytosol"/>
    <property type="evidence" value="ECO:0007669"/>
    <property type="project" value="TreeGrafter"/>
</dbReference>
<keyword evidence="12" id="KW-1185">Reference proteome</keyword>
<dbReference type="SMART" id="SM00839">
    <property type="entry name" value="ELFV_dehydrog"/>
    <property type="match status" value="1"/>
</dbReference>
<gene>
    <name evidence="11" type="primary">gdh</name>
    <name evidence="11" type="ORF">BACCOPRO_03643</name>
</gene>
<reference evidence="11 12" key="1">
    <citation type="submission" date="2008-12" db="EMBL/GenBank/DDBJ databases">
        <authorList>
            <person name="Fulton L."/>
            <person name="Clifton S."/>
            <person name="Fulton B."/>
            <person name="Xu J."/>
            <person name="Minx P."/>
            <person name="Pepin K.H."/>
            <person name="Johnson M."/>
            <person name="Bhonagiri V."/>
            <person name="Nash W.E."/>
            <person name="Mardis E.R."/>
            <person name="Wilson R.K."/>
        </authorList>
    </citation>
    <scope>NUCLEOTIDE SEQUENCE [LARGE SCALE GENOMIC DNA]</scope>
    <source>
        <strain evidence="11 12">DSM 18228</strain>
    </source>
</reference>
<dbReference type="SUPFAM" id="SSF53223">
    <property type="entry name" value="Aminoacid dehydrogenase-like, N-terminal domain"/>
    <property type="match status" value="1"/>
</dbReference>
<dbReference type="SUPFAM" id="SSF51735">
    <property type="entry name" value="NAD(P)-binding Rossmann-fold domains"/>
    <property type="match status" value="1"/>
</dbReference>
<dbReference type="InterPro" id="IPR036291">
    <property type="entry name" value="NAD(P)-bd_dom_sf"/>
</dbReference>
<dbReference type="InterPro" id="IPR050724">
    <property type="entry name" value="Glu_Leu_Phe_Val_DH"/>
</dbReference>
<organism evidence="11 12">
    <name type="scientific">Phocaeicola coprophilus DSM 18228 = JCM 13818</name>
    <dbReference type="NCBI Taxonomy" id="547042"/>
    <lineage>
        <taxon>Bacteria</taxon>
        <taxon>Pseudomonadati</taxon>
        <taxon>Bacteroidota</taxon>
        <taxon>Bacteroidia</taxon>
        <taxon>Bacteroidales</taxon>
        <taxon>Bacteroidaceae</taxon>
        <taxon>Phocaeicola</taxon>
    </lineage>
</organism>
<feature type="site" description="Important for catalysis" evidence="8">
    <location>
        <position position="207"/>
    </location>
</feature>
<feature type="binding site" evidence="7">
    <location>
        <position position="206"/>
    </location>
    <ligand>
        <name>substrate</name>
    </ligand>
</feature>
<evidence type="ECO:0000256" key="7">
    <source>
        <dbReference type="PIRSR" id="PIRSR000185-2"/>
    </source>
</evidence>
<dbReference type="eggNOG" id="COG0334">
    <property type="taxonomic scope" value="Bacteria"/>
</dbReference>
<evidence type="ECO:0000256" key="9">
    <source>
        <dbReference type="RuleBase" id="RU004417"/>
    </source>
</evidence>
<dbReference type="GO" id="GO:0006537">
    <property type="term" value="P:glutamate biosynthetic process"/>
    <property type="evidence" value="ECO:0007669"/>
    <property type="project" value="TreeGrafter"/>
</dbReference>
<dbReference type="AlphaFoldDB" id="S0FCE5"/>
<dbReference type="GO" id="GO:0004354">
    <property type="term" value="F:glutamate dehydrogenase (NADP+) activity"/>
    <property type="evidence" value="ECO:0007669"/>
    <property type="project" value="TreeGrafter"/>
</dbReference>
<dbReference type="CDD" id="cd05313">
    <property type="entry name" value="NAD_bind_2_Glu_DH"/>
    <property type="match status" value="1"/>
</dbReference>
<feature type="binding site" evidence="7">
    <location>
        <position position="420"/>
    </location>
    <ligand>
        <name>substrate</name>
    </ligand>
</feature>
<dbReference type="PRINTS" id="PR00082">
    <property type="entry name" value="GLFDHDRGNASE"/>
</dbReference>
<dbReference type="FunFam" id="1.10.285.10:FF:000001">
    <property type="entry name" value="Glutamate dehydrogenase"/>
    <property type="match status" value="1"/>
</dbReference>
<comment type="caution">
    <text evidence="11">The sequence shown here is derived from an EMBL/GenBank/DDBJ whole genome shotgun (WGS) entry which is preliminary data.</text>
</comment>
<dbReference type="STRING" id="547042.BACCOPRO_03643"/>
<dbReference type="InterPro" id="IPR033922">
    <property type="entry name" value="NAD_bind_Glu_DH"/>
</dbReference>
<evidence type="ECO:0000313" key="12">
    <source>
        <dbReference type="Proteomes" id="UP000014073"/>
    </source>
</evidence>
<feature type="binding site" evidence="7">
    <location>
        <position position="155"/>
    </location>
    <ligand>
        <name>substrate</name>
    </ligand>
</feature>
<evidence type="ECO:0000256" key="8">
    <source>
        <dbReference type="PIRSR" id="PIRSR000185-3"/>
    </source>
</evidence>
<dbReference type="Gene3D" id="1.10.285.10">
    <property type="entry name" value="Glutamate Dehydrogenase, chain A, domain 3"/>
    <property type="match status" value="2"/>
</dbReference>
<dbReference type="Pfam" id="PF00208">
    <property type="entry name" value="ELFV_dehydrog"/>
    <property type="match status" value="1"/>
</dbReference>
<protein>
    <recommendedName>
        <fullName evidence="5">Glutamate dehydrogenase</fullName>
    </recommendedName>
</protein>
<evidence type="ECO:0000313" key="11">
    <source>
        <dbReference type="EMBL" id="EEF78118.1"/>
    </source>
</evidence>
<dbReference type="InterPro" id="IPR006096">
    <property type="entry name" value="Glu/Leu/Phe/Val/Trp_DH_C"/>
</dbReference>
<dbReference type="EMBL" id="ACBW01000225">
    <property type="protein sequence ID" value="EEF78118.1"/>
    <property type="molecule type" value="Genomic_DNA"/>
</dbReference>
<feature type="binding site" evidence="7">
    <location>
        <position position="131"/>
    </location>
    <ligand>
        <name>substrate</name>
    </ligand>
</feature>
<dbReference type="FunFam" id="3.40.50.720:FF:000030">
    <property type="entry name" value="Glutamate dehydrogenase"/>
    <property type="match status" value="1"/>
</dbReference>
<feature type="binding site" evidence="7">
    <location>
        <position position="281"/>
    </location>
    <ligand>
        <name>NAD(+)</name>
        <dbReference type="ChEBI" id="CHEBI:57540"/>
    </ligand>
</feature>
<comment type="subunit">
    <text evidence="2">Homohexamer.</text>
</comment>
<dbReference type="GO" id="GO:0000166">
    <property type="term" value="F:nucleotide binding"/>
    <property type="evidence" value="ECO:0007669"/>
    <property type="project" value="UniProtKB-KW"/>
</dbReference>
<evidence type="ECO:0000259" key="10">
    <source>
        <dbReference type="SMART" id="SM00839"/>
    </source>
</evidence>
<dbReference type="FunFam" id="3.40.50.10860:FF:000002">
    <property type="entry name" value="Glutamate dehydrogenase"/>
    <property type="match status" value="1"/>
</dbReference>
<evidence type="ECO:0000256" key="5">
    <source>
        <dbReference type="PIRNR" id="PIRNR000185"/>
    </source>
</evidence>
<evidence type="ECO:0000256" key="4">
    <source>
        <dbReference type="ARBA" id="ARBA00023027"/>
    </source>
</evidence>
<name>S0FCE5_9BACT</name>
<dbReference type="PROSITE" id="PS00074">
    <property type="entry name" value="GLFV_DEHYDROGENASE"/>
    <property type="match status" value="1"/>
</dbReference>
<dbReference type="PIRSF" id="PIRSF000185">
    <property type="entry name" value="Glu_DH"/>
    <property type="match status" value="1"/>
</dbReference>
<feature type="active site" description="Proton donor" evidence="6">
    <location>
        <position position="167"/>
    </location>
</feature>
<proteinExistence type="inferred from homology"/>
<feature type="domain" description="Glutamate/phenylalanine/leucine/valine/L-tryptophan dehydrogenase C-terminal" evidence="10">
    <location>
        <begin position="243"/>
        <end position="486"/>
    </location>
</feature>
<dbReference type="InterPro" id="IPR006095">
    <property type="entry name" value="Glu/Leu/Phe/Val/Trp_DH"/>
</dbReference>
<dbReference type="InterPro" id="IPR046346">
    <property type="entry name" value="Aminoacid_DH-like_N_sf"/>
</dbReference>
<dbReference type="NCBIfam" id="NF006929">
    <property type="entry name" value="PRK09414.1"/>
    <property type="match status" value="1"/>
</dbReference>
<dbReference type="Gene3D" id="3.40.50.10860">
    <property type="entry name" value="Leucine Dehydrogenase, chain A, domain 1"/>
    <property type="match status" value="1"/>
</dbReference>
<dbReference type="HOGENOM" id="CLU_025763_2_1_10"/>
<keyword evidence="4 7" id="KW-0520">NAD</keyword>
<evidence type="ECO:0000256" key="6">
    <source>
        <dbReference type="PIRSR" id="PIRSR000185-1"/>
    </source>
</evidence>
<dbReference type="Pfam" id="PF02812">
    <property type="entry name" value="ELFV_dehydrog_N"/>
    <property type="match status" value="1"/>
</dbReference>
<evidence type="ECO:0000256" key="3">
    <source>
        <dbReference type="ARBA" id="ARBA00023002"/>
    </source>
</evidence>
<dbReference type="InterPro" id="IPR014362">
    <property type="entry name" value="Glu_DH"/>
</dbReference>
<dbReference type="PANTHER" id="PTHR43571:SF1">
    <property type="entry name" value="NADP-SPECIFIC GLUTAMATE DEHYDROGENASE 1-RELATED"/>
    <property type="match status" value="1"/>
</dbReference>
<feature type="binding site" evidence="7">
    <location>
        <position position="152"/>
    </location>
    <ligand>
        <name>substrate</name>
    </ligand>
</feature>
<dbReference type="PANTHER" id="PTHR43571">
    <property type="entry name" value="NADP-SPECIFIC GLUTAMATE DEHYDROGENASE 1-RELATED"/>
    <property type="match status" value="1"/>
</dbReference>
<dbReference type="InterPro" id="IPR033524">
    <property type="entry name" value="Glu/Leu/Phe/Val_DH_AS"/>
</dbReference>
<sequence>MRDYTFYHYLAQKPAETFCHATKKHNFADTKDFILLNLITLRRMNISQIMASLEAKHPGESEYLQAVKEVLLSIEPVYNQHPEFEKAKIIERLVEPDRIFTFRVTWVDDKGEVQTNLGYRVQFNNAIGPYKGGIRFHASVNLSILKFLGFEQTFKNALTTLPMGGGKGGSDFSPRGKSNAEIMRFCQAFMLELWRHVGPDMDVPAGDIGVGGREVGYMFGMYKKLTREFTGTFTGKGLEFGGSLIRPEATGFGGLYFVKHMLDEKGIDIKGKTVAISGFGNVAWGAATKATQLGAKVVTISGPDGYIYDPDGISGEKIDYMLELRASGNDIVAPYAEKFPGATFVAGKRPWEVKVDIALPCATQNELNGEDAAQLIQNKVLCVGEISNMGCTPEAIDAFIEHKMMYAPGKAVNAGGVATSGLEMSQNAMHLSWTAEEVDQKLHQIMHNIHEQCVKYGTEPDGYINYVKGANIAGFMKVAHAMMAQGIV</sequence>
<keyword evidence="7" id="KW-0547">Nucleotide-binding</keyword>
<dbReference type="NCBIfam" id="NF010633">
    <property type="entry name" value="PRK14030.1"/>
    <property type="match status" value="1"/>
</dbReference>
<dbReference type="Proteomes" id="UP000014073">
    <property type="component" value="Unassembled WGS sequence"/>
</dbReference>
<feature type="binding site" evidence="7">
    <location>
        <position position="250"/>
    </location>
    <ligand>
        <name>NAD(+)</name>
        <dbReference type="ChEBI" id="CHEBI:57540"/>
    </ligand>
</feature>
<keyword evidence="3 5" id="KW-0560">Oxidoreductase</keyword>